<keyword evidence="1" id="KW-0433">Leucine-rich repeat</keyword>
<feature type="transmembrane region" description="Helical" evidence="4">
    <location>
        <begin position="343"/>
        <end position="366"/>
    </location>
</feature>
<dbReference type="Gene3D" id="3.80.10.10">
    <property type="entry name" value="Ribonuclease Inhibitor"/>
    <property type="match status" value="1"/>
</dbReference>
<dbReference type="InterPro" id="IPR003591">
    <property type="entry name" value="Leu-rich_rpt_typical-subtyp"/>
</dbReference>
<dbReference type="GO" id="GO:0031012">
    <property type="term" value="C:extracellular matrix"/>
    <property type="evidence" value="ECO:0007669"/>
    <property type="project" value="TreeGrafter"/>
</dbReference>
<evidence type="ECO:0000256" key="1">
    <source>
        <dbReference type="ARBA" id="ARBA00022614"/>
    </source>
</evidence>
<evidence type="ECO:0000256" key="2">
    <source>
        <dbReference type="ARBA" id="ARBA00022729"/>
    </source>
</evidence>
<keyword evidence="2" id="KW-0732">Signal</keyword>
<keyword evidence="4" id="KW-0472">Membrane</keyword>
<dbReference type="SUPFAM" id="SSF52058">
    <property type="entry name" value="L domain-like"/>
    <property type="match status" value="1"/>
</dbReference>
<dbReference type="AlphaFoldDB" id="A0A1V9YNJ5"/>
<protein>
    <submittedName>
        <fullName evidence="5">Uncharacterized protein</fullName>
    </submittedName>
</protein>
<dbReference type="EMBL" id="JNBR01001453">
    <property type="protein sequence ID" value="OQR87264.1"/>
    <property type="molecule type" value="Genomic_DNA"/>
</dbReference>
<dbReference type="InterPro" id="IPR032675">
    <property type="entry name" value="LRR_dom_sf"/>
</dbReference>
<dbReference type="STRING" id="1202772.A0A1V9YNJ5"/>
<keyword evidence="6" id="KW-1185">Reference proteome</keyword>
<keyword evidence="4" id="KW-0812">Transmembrane</keyword>
<comment type="caution">
    <text evidence="5">The sequence shown here is derived from an EMBL/GenBank/DDBJ whole genome shotgun (WGS) entry which is preliminary data.</text>
</comment>
<accession>A0A1V9YNJ5</accession>
<dbReference type="OrthoDB" id="70344at2759"/>
<feature type="transmembrane region" description="Helical" evidence="4">
    <location>
        <begin position="83"/>
        <end position="104"/>
    </location>
</feature>
<organism evidence="5 6">
    <name type="scientific">Achlya hypogyna</name>
    <name type="common">Oomycete</name>
    <name type="synonym">Protoachlya hypogyna</name>
    <dbReference type="NCBI Taxonomy" id="1202772"/>
    <lineage>
        <taxon>Eukaryota</taxon>
        <taxon>Sar</taxon>
        <taxon>Stramenopiles</taxon>
        <taxon>Oomycota</taxon>
        <taxon>Saprolegniomycetes</taxon>
        <taxon>Saprolegniales</taxon>
        <taxon>Achlyaceae</taxon>
        <taxon>Achlya</taxon>
    </lineage>
</organism>
<dbReference type="PANTHER" id="PTHR24373">
    <property type="entry name" value="SLIT RELATED LEUCINE-RICH REPEAT NEURONAL PROTEIN"/>
    <property type="match status" value="1"/>
</dbReference>
<dbReference type="PANTHER" id="PTHR24373:SF397">
    <property type="entry name" value="IG-LIKE DOMAIN-CONTAINING PROTEIN"/>
    <property type="match status" value="1"/>
</dbReference>
<sequence>MGRIPLPFIDCVLEARFEKTKSWRAKENRISRGTFSCLWLLVAMLHALFGFHLAMLTYCHYYVTSDYYSYERRTLGLPSDLSVPALVCAVVSAGHVWCLGAMINNRRLGRRVARLSLSAETSKRSLHSSILLTNLGFRQLRAWLDAYASEKGHFGTKGALFLWRNEVHQTVSLASQTVEVYNISLSSTSSGLNLAYASCIGLNGVMAPFVRMVPLSPVLKRTLAMMLPAVLTMVLVCLLPWVAVAPYVSYFRQTPQGQNDLLYDIVWFYNAIRMGRKLFMATTVEIVTRILPCICVIFGLREVEYILSRAYDNNLRYSMAPVHLKRHHKEQSMRFKYARILRGIFIASRLTSVAWGAFVVVLSLIYSHWNYLRETCTPGCRTEVYPWFTLECRCVVQLVSCAALDIDQAQVPQTLAQLHPSALKLLILAHCPHLVVPSLARFPDLFGLEIYNSTISAWPDAITADTFTALSYVTVVRSNLTAVPYAIANPKLPPTLADIEIVYSNLRSIEDSTINAWTSLNSLILEHGQLHTLPQSLCNLDQLGDLSVFANNITEIPNATLGCLKSLTVLNLAENPITQLPSDISQGHLGLLLDLYLENTNITVWTPSAFGPQASIYLSGTPYCQKHPTEVACEPSDYDGSYPMSHVVNDGE</sequence>
<dbReference type="SMART" id="SM00369">
    <property type="entry name" value="LRR_TYP"/>
    <property type="match status" value="3"/>
</dbReference>
<dbReference type="PROSITE" id="PS51450">
    <property type="entry name" value="LRR"/>
    <property type="match status" value="1"/>
</dbReference>
<proteinExistence type="predicted"/>
<dbReference type="Proteomes" id="UP000243579">
    <property type="component" value="Unassembled WGS sequence"/>
</dbReference>
<feature type="transmembrane region" description="Helical" evidence="4">
    <location>
        <begin position="222"/>
        <end position="243"/>
    </location>
</feature>
<dbReference type="InterPro" id="IPR050328">
    <property type="entry name" value="Dev_Immune_Receptor"/>
</dbReference>
<keyword evidence="4" id="KW-1133">Transmembrane helix</keyword>
<keyword evidence="3" id="KW-0677">Repeat</keyword>
<evidence type="ECO:0000256" key="3">
    <source>
        <dbReference type="ARBA" id="ARBA00022737"/>
    </source>
</evidence>
<dbReference type="InterPro" id="IPR001611">
    <property type="entry name" value="Leu-rich_rpt"/>
</dbReference>
<name>A0A1V9YNJ5_ACHHY</name>
<evidence type="ECO:0000256" key="4">
    <source>
        <dbReference type="SAM" id="Phobius"/>
    </source>
</evidence>
<evidence type="ECO:0000313" key="5">
    <source>
        <dbReference type="EMBL" id="OQR87264.1"/>
    </source>
</evidence>
<reference evidence="5 6" key="1">
    <citation type="journal article" date="2014" name="Genome Biol. Evol.">
        <title>The secreted proteins of Achlya hypogyna and Thraustotheca clavata identify the ancestral oomycete secretome and reveal gene acquisitions by horizontal gene transfer.</title>
        <authorList>
            <person name="Misner I."/>
            <person name="Blouin N."/>
            <person name="Leonard G."/>
            <person name="Richards T.A."/>
            <person name="Lane C.E."/>
        </authorList>
    </citation>
    <scope>NUCLEOTIDE SEQUENCE [LARGE SCALE GENOMIC DNA]</scope>
    <source>
        <strain evidence="5 6">ATCC 48635</strain>
    </source>
</reference>
<gene>
    <name evidence="5" type="ORF">ACHHYP_09300</name>
</gene>
<feature type="transmembrane region" description="Helical" evidence="4">
    <location>
        <begin position="38"/>
        <end position="63"/>
    </location>
</feature>
<evidence type="ECO:0000313" key="6">
    <source>
        <dbReference type="Proteomes" id="UP000243579"/>
    </source>
</evidence>
<dbReference type="GO" id="GO:0005615">
    <property type="term" value="C:extracellular space"/>
    <property type="evidence" value="ECO:0007669"/>
    <property type="project" value="TreeGrafter"/>
</dbReference>